<protein>
    <submittedName>
        <fullName evidence="1">Uncharacterized protein</fullName>
    </submittedName>
</protein>
<dbReference type="EMBL" id="MN740567">
    <property type="protein sequence ID" value="QHU34184.1"/>
    <property type="molecule type" value="Genomic_DNA"/>
</dbReference>
<name>A0A6C0LX88_9ZZZZ</name>
<dbReference type="AlphaFoldDB" id="A0A6C0LX88"/>
<sequence>MKKVVPYSVDVELRKLTRRGAIMPLIIKPPDVITLTCQICDLKPSIKCCMMCKRLVCWGCSSNDSCSDCFCGDPDLCMIIQAIQNNKKKYDALWIKDSRNVEYMKEGRRRWFCFW</sequence>
<evidence type="ECO:0000313" key="1">
    <source>
        <dbReference type="EMBL" id="QHU34184.1"/>
    </source>
</evidence>
<reference evidence="1" key="1">
    <citation type="journal article" date="2020" name="Nature">
        <title>Giant virus diversity and host interactions through global metagenomics.</title>
        <authorList>
            <person name="Schulz F."/>
            <person name="Roux S."/>
            <person name="Paez-Espino D."/>
            <person name="Jungbluth S."/>
            <person name="Walsh D.A."/>
            <person name="Denef V.J."/>
            <person name="McMahon K.D."/>
            <person name="Konstantinidis K.T."/>
            <person name="Eloe-Fadrosh E.A."/>
            <person name="Kyrpides N.C."/>
            <person name="Woyke T."/>
        </authorList>
    </citation>
    <scope>NUCLEOTIDE SEQUENCE</scope>
    <source>
        <strain evidence="1">GVMAG-S-1016713-123</strain>
    </source>
</reference>
<organism evidence="1">
    <name type="scientific">viral metagenome</name>
    <dbReference type="NCBI Taxonomy" id="1070528"/>
    <lineage>
        <taxon>unclassified sequences</taxon>
        <taxon>metagenomes</taxon>
        <taxon>organismal metagenomes</taxon>
    </lineage>
</organism>
<accession>A0A6C0LX88</accession>
<proteinExistence type="predicted"/>